<evidence type="ECO:0000256" key="1">
    <source>
        <dbReference type="ARBA" id="ARBA00004123"/>
    </source>
</evidence>
<dbReference type="RefSeq" id="XP_038048389.1">
    <property type="nucleotide sequence ID" value="XM_038192461.1"/>
</dbReference>
<evidence type="ECO:0000256" key="8">
    <source>
        <dbReference type="SAM" id="MobiDB-lite"/>
    </source>
</evidence>
<keyword evidence="10" id="KW-1185">Reference proteome</keyword>
<comment type="function">
    <text evidence="7">Required for pre-mRNA splicing.</text>
</comment>
<keyword evidence="3 7" id="KW-0507">mRNA processing</keyword>
<feature type="compositionally biased region" description="Basic residues" evidence="8">
    <location>
        <begin position="212"/>
        <end position="276"/>
    </location>
</feature>
<proteinExistence type="inferred from homology"/>
<dbReference type="Pfam" id="PF03371">
    <property type="entry name" value="PRP38"/>
    <property type="match status" value="1"/>
</dbReference>
<dbReference type="AlphaFoldDB" id="A0A913Z9T4"/>
<evidence type="ECO:0000313" key="9">
    <source>
        <dbReference type="EnsemblMetazoa" id="XP_038048389.1"/>
    </source>
</evidence>
<dbReference type="GO" id="GO:0005681">
    <property type="term" value="C:spliceosomal complex"/>
    <property type="evidence" value="ECO:0007669"/>
    <property type="project" value="UniProtKB-KW"/>
</dbReference>
<accession>A0A913Z9T4</accession>
<dbReference type="OMA" id="HTYWKEQ"/>
<reference evidence="9" key="1">
    <citation type="submission" date="2022-11" db="UniProtKB">
        <authorList>
            <consortium name="EnsemblMetazoa"/>
        </authorList>
    </citation>
    <scope>IDENTIFICATION</scope>
</reference>
<keyword evidence="6 7" id="KW-0539">Nucleus</keyword>
<feature type="compositionally biased region" description="Basic and acidic residues" evidence="8">
    <location>
        <begin position="310"/>
        <end position="327"/>
    </location>
</feature>
<comment type="subcellular location">
    <subcellularLocation>
        <location evidence="1 7">Nucleus</location>
    </subcellularLocation>
</comment>
<evidence type="ECO:0000313" key="10">
    <source>
        <dbReference type="Proteomes" id="UP000887568"/>
    </source>
</evidence>
<evidence type="ECO:0000256" key="5">
    <source>
        <dbReference type="ARBA" id="ARBA00023187"/>
    </source>
</evidence>
<dbReference type="Proteomes" id="UP000887568">
    <property type="component" value="Unplaced"/>
</dbReference>
<dbReference type="OrthoDB" id="190958at2759"/>
<organism evidence="9 10">
    <name type="scientific">Patiria miniata</name>
    <name type="common">Bat star</name>
    <name type="synonym">Asterina miniata</name>
    <dbReference type="NCBI Taxonomy" id="46514"/>
    <lineage>
        <taxon>Eukaryota</taxon>
        <taxon>Metazoa</taxon>
        <taxon>Echinodermata</taxon>
        <taxon>Eleutherozoa</taxon>
        <taxon>Asterozoa</taxon>
        <taxon>Asteroidea</taxon>
        <taxon>Valvatacea</taxon>
        <taxon>Valvatida</taxon>
        <taxon>Asterinidae</taxon>
        <taxon>Patiria</taxon>
    </lineage>
</organism>
<feature type="compositionally biased region" description="Acidic residues" evidence="8">
    <location>
        <begin position="184"/>
        <end position="201"/>
    </location>
</feature>
<evidence type="ECO:0000256" key="7">
    <source>
        <dbReference type="RuleBase" id="RU367025"/>
    </source>
</evidence>
<evidence type="ECO:0000256" key="6">
    <source>
        <dbReference type="ARBA" id="ARBA00023242"/>
    </source>
</evidence>
<dbReference type="GeneID" id="119722384"/>
<sequence length="344" mass="41127">MANRTVKDAHSVKGTNPQYLVEKIIRSRIYESKYWKEECFALTAELLVDKAMELRFIGGTYGGNIKPSPFLCLILKMLQIQPEKDIIIEFIKNEDFKYVRALGAMYMRLTGDSLDIYKYLEPLYNDYRKIRRQNKEGEFYLSHVDEFMDELLHEERVADIILPRLQKRQVLEQTEQLEPRVSALDDDLDEAESSSEDEMDVQESRRSPDRHRSGRHRSPSPRRRRSRSRSPVRRRSRSPRRRSVSPRRERRRSPRRHRSRSRERRQRSKSPGHRHRDRDDDHHRSVRHRSRSPDEHRHQKSSHKSSSRHSRSDKDRDESKRTHKTDEIEAMNELRASLGMGPLK</sequence>
<evidence type="ECO:0000256" key="2">
    <source>
        <dbReference type="ARBA" id="ARBA00006164"/>
    </source>
</evidence>
<comment type="similarity">
    <text evidence="2 7">Belongs to the PRP38 family.</text>
</comment>
<evidence type="ECO:0000256" key="3">
    <source>
        <dbReference type="ARBA" id="ARBA00022664"/>
    </source>
</evidence>
<dbReference type="GO" id="GO:0000398">
    <property type="term" value="P:mRNA splicing, via spliceosome"/>
    <property type="evidence" value="ECO:0007669"/>
    <property type="project" value="UniProtKB-UniRule"/>
</dbReference>
<keyword evidence="4 7" id="KW-0747">Spliceosome</keyword>
<evidence type="ECO:0000256" key="4">
    <source>
        <dbReference type="ARBA" id="ARBA00022728"/>
    </source>
</evidence>
<dbReference type="EnsemblMetazoa" id="XM_038192461.1">
    <property type="protein sequence ID" value="XP_038048389.1"/>
    <property type="gene ID" value="LOC119722384"/>
</dbReference>
<dbReference type="InterPro" id="IPR005037">
    <property type="entry name" value="PRP38"/>
</dbReference>
<feature type="compositionally biased region" description="Basic residues" evidence="8">
    <location>
        <begin position="298"/>
        <end position="309"/>
    </location>
</feature>
<name>A0A913Z9T4_PATMI</name>
<feature type="region of interest" description="Disordered" evidence="8">
    <location>
        <begin position="176"/>
        <end position="344"/>
    </location>
</feature>
<dbReference type="PANTHER" id="PTHR23142">
    <property type="entry name" value="PRE-MRNA-SPLICING FACTOR 38A-RELATED"/>
    <property type="match status" value="1"/>
</dbReference>
<feature type="compositionally biased region" description="Basic and acidic residues" evidence="8">
    <location>
        <begin position="202"/>
        <end position="211"/>
    </location>
</feature>
<protein>
    <recommendedName>
        <fullName evidence="7">Pre-mRNA-splicing factor 38</fullName>
    </recommendedName>
</protein>
<keyword evidence="5 7" id="KW-0508">mRNA splicing</keyword>